<gene>
    <name evidence="10" type="ORF">CITCOLO1_LOCUS17726</name>
</gene>
<dbReference type="Gene3D" id="3.20.20.80">
    <property type="entry name" value="Glycosidases"/>
    <property type="match status" value="1"/>
</dbReference>
<dbReference type="InterPro" id="IPR044965">
    <property type="entry name" value="Glyco_hydro_17_plant"/>
</dbReference>
<dbReference type="PANTHER" id="PTHR32227">
    <property type="entry name" value="GLUCAN ENDO-1,3-BETA-GLUCOSIDASE BG1-RELATED-RELATED"/>
    <property type="match status" value="1"/>
</dbReference>
<evidence type="ECO:0000256" key="6">
    <source>
        <dbReference type="ARBA" id="ARBA00033335"/>
    </source>
</evidence>
<evidence type="ECO:0000256" key="9">
    <source>
        <dbReference type="SAM" id="SignalP"/>
    </source>
</evidence>
<feature type="signal peptide" evidence="9">
    <location>
        <begin position="1"/>
        <end position="21"/>
    </location>
</feature>
<comment type="catalytic activity">
    <reaction evidence="1">
        <text>Hydrolysis of (1-&gt;3)-beta-D-glucosidic linkages in (1-&gt;3)-beta-D-glucans.</text>
        <dbReference type="EC" id="3.2.1.39"/>
    </reaction>
</comment>
<accession>A0ABP0Z101</accession>
<sequence length="200" mass="21495">MNFFVPIFIFLFSHQILHISGFGTVGVNYGLNGYNLPKPNEVINLYERCGINIVRIFEPKHEVLDALRVAADVWVNANVVPYYKDVSIAYITVGNEVVPGDAAAPFVATAIQNIIQALVNVGVQSDIKVTDDLLMVARAALEVSSPPSDGVFTAAASGAMKDIGNVLGSSGAAMLVNVYPYFAYASNPQQISHSIIYGNE</sequence>
<keyword evidence="5" id="KW-0326">Glycosidase</keyword>
<dbReference type="InterPro" id="IPR000490">
    <property type="entry name" value="Glyco_hydro_17"/>
</dbReference>
<evidence type="ECO:0000256" key="1">
    <source>
        <dbReference type="ARBA" id="ARBA00000382"/>
    </source>
</evidence>
<keyword evidence="11" id="KW-1185">Reference proteome</keyword>
<keyword evidence="9" id="KW-0732">Signal</keyword>
<name>A0ABP0Z101_9ROSI</name>
<protein>
    <recommendedName>
        <fullName evidence="3">glucan endo-1,3-beta-D-glucosidase</fullName>
        <ecNumber evidence="3">3.2.1.39</ecNumber>
    </recommendedName>
    <alternativeName>
        <fullName evidence="6">(1-&gt;3)-beta-glucan endohydrolase</fullName>
    </alternativeName>
    <alternativeName>
        <fullName evidence="7">Beta-1,3-endoglucanase</fullName>
    </alternativeName>
</protein>
<proteinExistence type="inferred from homology"/>
<organism evidence="10 11">
    <name type="scientific">Citrullus colocynthis</name>
    <name type="common">colocynth</name>
    <dbReference type="NCBI Taxonomy" id="252529"/>
    <lineage>
        <taxon>Eukaryota</taxon>
        <taxon>Viridiplantae</taxon>
        <taxon>Streptophyta</taxon>
        <taxon>Embryophyta</taxon>
        <taxon>Tracheophyta</taxon>
        <taxon>Spermatophyta</taxon>
        <taxon>Magnoliopsida</taxon>
        <taxon>eudicotyledons</taxon>
        <taxon>Gunneridae</taxon>
        <taxon>Pentapetalae</taxon>
        <taxon>rosids</taxon>
        <taxon>fabids</taxon>
        <taxon>Cucurbitales</taxon>
        <taxon>Cucurbitaceae</taxon>
        <taxon>Benincaseae</taxon>
        <taxon>Citrullus</taxon>
    </lineage>
</organism>
<reference evidence="10 11" key="1">
    <citation type="submission" date="2024-03" db="EMBL/GenBank/DDBJ databases">
        <authorList>
            <person name="Gkanogiannis A."/>
            <person name="Becerra Lopez-Lavalle L."/>
        </authorList>
    </citation>
    <scope>NUCLEOTIDE SEQUENCE [LARGE SCALE GENOMIC DNA]</scope>
</reference>
<evidence type="ECO:0000256" key="8">
    <source>
        <dbReference type="RuleBase" id="RU004335"/>
    </source>
</evidence>
<dbReference type="EMBL" id="OZ021741">
    <property type="protein sequence ID" value="CAK9325465.1"/>
    <property type="molecule type" value="Genomic_DNA"/>
</dbReference>
<evidence type="ECO:0000313" key="11">
    <source>
        <dbReference type="Proteomes" id="UP001642487"/>
    </source>
</evidence>
<dbReference type="InterPro" id="IPR017853">
    <property type="entry name" value="GH"/>
</dbReference>
<keyword evidence="4" id="KW-0378">Hydrolase</keyword>
<comment type="similarity">
    <text evidence="2 8">Belongs to the glycosyl hydrolase 17 family.</text>
</comment>
<dbReference type="EC" id="3.2.1.39" evidence="3"/>
<evidence type="ECO:0000256" key="7">
    <source>
        <dbReference type="ARBA" id="ARBA00033417"/>
    </source>
</evidence>
<evidence type="ECO:0000256" key="2">
    <source>
        <dbReference type="ARBA" id="ARBA00008773"/>
    </source>
</evidence>
<dbReference type="Pfam" id="PF00332">
    <property type="entry name" value="Glyco_hydro_17"/>
    <property type="match status" value="2"/>
</dbReference>
<evidence type="ECO:0000256" key="5">
    <source>
        <dbReference type="ARBA" id="ARBA00023295"/>
    </source>
</evidence>
<evidence type="ECO:0000256" key="3">
    <source>
        <dbReference type="ARBA" id="ARBA00012780"/>
    </source>
</evidence>
<dbReference type="Proteomes" id="UP001642487">
    <property type="component" value="Chromosome 7"/>
</dbReference>
<dbReference type="SUPFAM" id="SSF51445">
    <property type="entry name" value="(Trans)glycosidases"/>
    <property type="match status" value="1"/>
</dbReference>
<evidence type="ECO:0000256" key="4">
    <source>
        <dbReference type="ARBA" id="ARBA00022801"/>
    </source>
</evidence>
<feature type="chain" id="PRO_5045470235" description="glucan endo-1,3-beta-D-glucosidase" evidence="9">
    <location>
        <begin position="22"/>
        <end position="200"/>
    </location>
</feature>
<evidence type="ECO:0000313" key="10">
    <source>
        <dbReference type="EMBL" id="CAK9325465.1"/>
    </source>
</evidence>